<keyword evidence="4" id="KW-0663">Pyridoxal phosphate</keyword>
<comment type="caution">
    <text evidence="5">The sequence shown here is derived from an EMBL/GenBank/DDBJ whole genome shotgun (WGS) entry which is preliminary data.</text>
</comment>
<dbReference type="Pfam" id="PF00202">
    <property type="entry name" value="Aminotran_3"/>
    <property type="match status" value="1"/>
</dbReference>
<dbReference type="CDD" id="cd03109">
    <property type="entry name" value="DTBS"/>
    <property type="match status" value="1"/>
</dbReference>
<evidence type="ECO:0000313" key="6">
    <source>
        <dbReference type="Proteomes" id="UP001210925"/>
    </source>
</evidence>
<dbReference type="Pfam" id="PF13500">
    <property type="entry name" value="AAA_26"/>
    <property type="match status" value="1"/>
</dbReference>
<proteinExistence type="predicted"/>
<accession>A0AAD5Y983</accession>
<dbReference type="GO" id="GO:0004015">
    <property type="term" value="F:adenosylmethionine-8-amino-7-oxononanoate transaminase activity"/>
    <property type="evidence" value="ECO:0007669"/>
    <property type="project" value="TreeGrafter"/>
</dbReference>
<reference evidence="5" key="1">
    <citation type="submission" date="2020-05" db="EMBL/GenBank/DDBJ databases">
        <title>Phylogenomic resolution of chytrid fungi.</title>
        <authorList>
            <person name="Stajich J.E."/>
            <person name="Amses K."/>
            <person name="Simmons R."/>
            <person name="Seto K."/>
            <person name="Myers J."/>
            <person name="Bonds A."/>
            <person name="Quandt C.A."/>
            <person name="Barry K."/>
            <person name="Liu P."/>
            <person name="Grigoriev I."/>
            <person name="Longcore J.E."/>
            <person name="James T.Y."/>
        </authorList>
    </citation>
    <scope>NUCLEOTIDE SEQUENCE</scope>
    <source>
        <strain evidence="5">PLAUS21</strain>
    </source>
</reference>
<comment type="subcellular location">
    <subcellularLocation>
        <location evidence="1">Mitochondrion</location>
    </subcellularLocation>
</comment>
<dbReference type="InterPro" id="IPR015424">
    <property type="entry name" value="PyrdxlP-dep_Trfase"/>
</dbReference>
<dbReference type="AlphaFoldDB" id="A0AAD5Y983"/>
<dbReference type="PANTHER" id="PTHR42684">
    <property type="entry name" value="ADENOSYLMETHIONINE-8-AMINO-7-OXONONANOATE AMINOTRANSFERASE"/>
    <property type="match status" value="1"/>
</dbReference>
<dbReference type="SUPFAM" id="SSF52540">
    <property type="entry name" value="P-loop containing nucleoside triphosphate hydrolases"/>
    <property type="match status" value="1"/>
</dbReference>
<sequence>MFRIHIRAIHVPTYVIFGANTDVGKTIASAALTFAFKANNPSFIKPVQTGYPVDSDARFIKSIVGSASIKTLFKYTDPVSPHLAAIQESRIVDDDDFVGKVKEEVGLSQDQAGVVFIETAGGVNSPTISGTLQGELYKRFGYDAILIGDSKLGGISTTISAYESLLLRGYKIPLILMFDSNYKNHEIIEKECKTKVILLEQPPSKHQDSEIDIKNMVSYYQRQNLDRIVEFLNDYHKNRIHDLEEMKSAKGVWWPFTQHDLVKRVMVVDSAVGDKFFVYENGKIKQLFDGCASWWTQGLGHGNTKLALAAGKAAGRYGHVISPETIHEPKHLLTQKLLELTNNHFSRVFYSDNGSTAMEVAVKMAFNTFIKRNQEKLPTDSLKIIGIQGGYHGDTIGAMDLSDPNVFNSRVSWYTGKGMWFDAPVWELSQGKHIVTNIPNHEPVQYDRLSDIFAESRSDLKGYYRELIISRLKQATEDGMVFGSLVLEPVVLGAGGMLFIDPLFQRTLVEVVREPQTWNPKSPPIPGKLYLISVIFDEIFVGMYRLGNNLPSVSPLLGVQPDITSFAKCLTGGLLPLAVTLSTDEVFQSFRGNTKMDALLHGHSYTAHPVGCSVALESLEIYKNLKGNEWNPSKILQLSKLNKIKRVNALGTVLVVELTSAESGYLSNAAGDFVKNLYENGVFVRTLGNVVYIMASQTTETKVMDEMLDLIASLLK</sequence>
<dbReference type="InterPro" id="IPR027417">
    <property type="entry name" value="P-loop_NTPase"/>
</dbReference>
<dbReference type="PROSITE" id="PS00600">
    <property type="entry name" value="AA_TRANSFER_CLASS_3"/>
    <property type="match status" value="1"/>
</dbReference>
<dbReference type="InterPro" id="IPR049704">
    <property type="entry name" value="Aminotrans_3_PPA_site"/>
</dbReference>
<keyword evidence="2" id="KW-0032">Aminotransferase</keyword>
<gene>
    <name evidence="5" type="ORF">HK103_003237</name>
</gene>
<dbReference type="InterPro" id="IPR005814">
    <property type="entry name" value="Aminotrans_3"/>
</dbReference>
<evidence type="ECO:0000256" key="4">
    <source>
        <dbReference type="ARBA" id="ARBA00022898"/>
    </source>
</evidence>
<name>A0AAD5Y983_9FUNG</name>
<keyword evidence="6" id="KW-1185">Reference proteome</keyword>
<dbReference type="GO" id="GO:0030170">
    <property type="term" value="F:pyridoxal phosphate binding"/>
    <property type="evidence" value="ECO:0007669"/>
    <property type="project" value="InterPro"/>
</dbReference>
<dbReference type="SUPFAM" id="SSF53383">
    <property type="entry name" value="PLP-dependent transferases"/>
    <property type="match status" value="1"/>
</dbReference>
<dbReference type="EMBL" id="JADGKB010000023">
    <property type="protein sequence ID" value="KAJ3258855.1"/>
    <property type="molecule type" value="Genomic_DNA"/>
</dbReference>
<dbReference type="GO" id="GO:0009102">
    <property type="term" value="P:biotin biosynthetic process"/>
    <property type="evidence" value="ECO:0007669"/>
    <property type="project" value="TreeGrafter"/>
</dbReference>
<evidence type="ECO:0000256" key="1">
    <source>
        <dbReference type="ARBA" id="ARBA00004173"/>
    </source>
</evidence>
<dbReference type="GO" id="GO:0005739">
    <property type="term" value="C:mitochondrion"/>
    <property type="evidence" value="ECO:0007669"/>
    <property type="project" value="UniProtKB-SubCell"/>
</dbReference>
<dbReference type="PANTHER" id="PTHR42684:SF3">
    <property type="entry name" value="ADENOSYLMETHIONINE-8-AMINO-7-OXONONANOATE AMINOTRANSFERASE"/>
    <property type="match status" value="1"/>
</dbReference>
<dbReference type="InterPro" id="IPR015421">
    <property type="entry name" value="PyrdxlP-dep_Trfase_major"/>
</dbReference>
<organism evidence="5 6">
    <name type="scientific">Boothiomyces macroporosus</name>
    <dbReference type="NCBI Taxonomy" id="261099"/>
    <lineage>
        <taxon>Eukaryota</taxon>
        <taxon>Fungi</taxon>
        <taxon>Fungi incertae sedis</taxon>
        <taxon>Chytridiomycota</taxon>
        <taxon>Chytridiomycota incertae sedis</taxon>
        <taxon>Chytridiomycetes</taxon>
        <taxon>Rhizophydiales</taxon>
        <taxon>Terramycetaceae</taxon>
        <taxon>Boothiomyces</taxon>
    </lineage>
</organism>
<protein>
    <submittedName>
        <fullName evidence="5">Uncharacterized protein</fullName>
    </submittedName>
</protein>
<keyword evidence="3" id="KW-0808">Transferase</keyword>
<dbReference type="GO" id="GO:0004141">
    <property type="term" value="F:dethiobiotin synthase activity"/>
    <property type="evidence" value="ECO:0007669"/>
    <property type="project" value="TreeGrafter"/>
</dbReference>
<evidence type="ECO:0000256" key="3">
    <source>
        <dbReference type="ARBA" id="ARBA00022679"/>
    </source>
</evidence>
<dbReference type="Gene3D" id="3.90.1150.10">
    <property type="entry name" value="Aspartate Aminotransferase, domain 1"/>
    <property type="match status" value="1"/>
</dbReference>
<evidence type="ECO:0000256" key="2">
    <source>
        <dbReference type="ARBA" id="ARBA00022576"/>
    </source>
</evidence>
<dbReference type="InterPro" id="IPR015422">
    <property type="entry name" value="PyrdxlP-dep_Trfase_small"/>
</dbReference>
<dbReference type="Gene3D" id="3.40.640.10">
    <property type="entry name" value="Type I PLP-dependent aspartate aminotransferase-like (Major domain)"/>
    <property type="match status" value="1"/>
</dbReference>
<dbReference type="Proteomes" id="UP001210925">
    <property type="component" value="Unassembled WGS sequence"/>
</dbReference>
<dbReference type="Gene3D" id="3.40.50.300">
    <property type="entry name" value="P-loop containing nucleotide triphosphate hydrolases"/>
    <property type="match status" value="1"/>
</dbReference>
<evidence type="ECO:0000313" key="5">
    <source>
        <dbReference type="EMBL" id="KAJ3258855.1"/>
    </source>
</evidence>